<evidence type="ECO:0000313" key="2">
    <source>
        <dbReference type="EnsemblPlants" id="ORUFI01G21920.1"/>
    </source>
</evidence>
<feature type="compositionally biased region" description="Basic and acidic residues" evidence="1">
    <location>
        <begin position="24"/>
        <end position="35"/>
    </location>
</feature>
<feature type="region of interest" description="Disordered" evidence="1">
    <location>
        <begin position="1"/>
        <end position="59"/>
    </location>
</feature>
<evidence type="ECO:0000313" key="3">
    <source>
        <dbReference type="Proteomes" id="UP000008022"/>
    </source>
</evidence>
<dbReference type="AlphaFoldDB" id="A0A0E0MY04"/>
<keyword evidence="3" id="KW-1185">Reference proteome</keyword>
<reference evidence="2" key="2">
    <citation type="submission" date="2015-06" db="UniProtKB">
        <authorList>
            <consortium name="EnsemblPlants"/>
        </authorList>
    </citation>
    <scope>IDENTIFICATION</scope>
</reference>
<dbReference type="Gramene" id="ORUFI01G21920.1">
    <property type="protein sequence ID" value="ORUFI01G21920.1"/>
    <property type="gene ID" value="ORUFI01G21920"/>
</dbReference>
<reference evidence="3" key="1">
    <citation type="submission" date="2013-06" db="EMBL/GenBank/DDBJ databases">
        <authorList>
            <person name="Zhao Q."/>
        </authorList>
    </citation>
    <scope>NUCLEOTIDE SEQUENCE</scope>
    <source>
        <strain evidence="3">cv. W1943</strain>
    </source>
</reference>
<dbReference type="Proteomes" id="UP000008022">
    <property type="component" value="Unassembled WGS sequence"/>
</dbReference>
<accession>A0A0E0MY04</accession>
<name>A0A0E0MY04_ORYRU</name>
<dbReference type="HOGENOM" id="CLU_2610245_0_0_1"/>
<evidence type="ECO:0000256" key="1">
    <source>
        <dbReference type="SAM" id="MobiDB-lite"/>
    </source>
</evidence>
<organism evidence="2 3">
    <name type="scientific">Oryza rufipogon</name>
    <name type="common">Brownbeard rice</name>
    <name type="synonym">Asian wild rice</name>
    <dbReference type="NCBI Taxonomy" id="4529"/>
    <lineage>
        <taxon>Eukaryota</taxon>
        <taxon>Viridiplantae</taxon>
        <taxon>Streptophyta</taxon>
        <taxon>Embryophyta</taxon>
        <taxon>Tracheophyta</taxon>
        <taxon>Spermatophyta</taxon>
        <taxon>Magnoliopsida</taxon>
        <taxon>Liliopsida</taxon>
        <taxon>Poales</taxon>
        <taxon>Poaceae</taxon>
        <taxon>BOP clade</taxon>
        <taxon>Oryzoideae</taxon>
        <taxon>Oryzeae</taxon>
        <taxon>Oryzinae</taxon>
        <taxon>Oryza</taxon>
    </lineage>
</organism>
<sequence length="79" mass="8345">MYCCLLPTPSTSDGGGRGRGHGGRRQEGDGHEGRRGGQRRSWRMAAADGAGDNGGRGGRWWSRLATTPLSFVASLMAGR</sequence>
<protein>
    <submittedName>
        <fullName evidence="2">Uncharacterized protein</fullName>
    </submittedName>
</protein>
<dbReference type="EnsemblPlants" id="ORUFI01G21920.1">
    <property type="protein sequence ID" value="ORUFI01G21920.1"/>
    <property type="gene ID" value="ORUFI01G21920"/>
</dbReference>
<proteinExistence type="predicted"/>